<dbReference type="RefSeq" id="WP_185039992.1">
    <property type="nucleotide sequence ID" value="NZ_BAABFG010000005.1"/>
</dbReference>
<feature type="transmembrane region" description="Helical" evidence="6">
    <location>
        <begin position="55"/>
        <end position="79"/>
    </location>
</feature>
<evidence type="ECO:0000256" key="3">
    <source>
        <dbReference type="ARBA" id="ARBA00022989"/>
    </source>
</evidence>
<keyword evidence="8" id="KW-1185">Reference proteome</keyword>
<dbReference type="Proteomes" id="UP000546162">
    <property type="component" value="Unassembled WGS sequence"/>
</dbReference>
<evidence type="ECO:0000313" key="7">
    <source>
        <dbReference type="EMBL" id="MBB4739459.1"/>
    </source>
</evidence>
<evidence type="ECO:0000256" key="1">
    <source>
        <dbReference type="ARBA" id="ARBA00004141"/>
    </source>
</evidence>
<feature type="transmembrane region" description="Helical" evidence="6">
    <location>
        <begin position="100"/>
        <end position="118"/>
    </location>
</feature>
<evidence type="ECO:0000256" key="6">
    <source>
        <dbReference type="SAM" id="Phobius"/>
    </source>
</evidence>
<organism evidence="7 8">
    <name type="scientific">Actinoplanes octamycinicus</name>
    <dbReference type="NCBI Taxonomy" id="135948"/>
    <lineage>
        <taxon>Bacteria</taxon>
        <taxon>Bacillati</taxon>
        <taxon>Actinomycetota</taxon>
        <taxon>Actinomycetes</taxon>
        <taxon>Micromonosporales</taxon>
        <taxon>Micromonosporaceae</taxon>
        <taxon>Actinoplanes</taxon>
    </lineage>
</organism>
<sequence length="161" mass="16500">MTEPPRPPGDGYPTSSGDAYPPPPGPGYPPPPPYGPPSGGYHPGLPPLSAEDRTWVLVAHLGGAAGAFLGGGCAGWVAPLISLLARGEQSATVRAESVKALNFQVLWSIIAVIGYATFCFGVGAVIAGIAWLFATIAGVLAGIKAANNESFRYPVSGRFLR</sequence>
<feature type="region of interest" description="Disordered" evidence="5">
    <location>
        <begin position="1"/>
        <end position="43"/>
    </location>
</feature>
<dbReference type="Pfam" id="PF09685">
    <property type="entry name" value="MamF_MmsF"/>
    <property type="match status" value="1"/>
</dbReference>
<proteinExistence type="predicted"/>
<comment type="caution">
    <text evidence="7">The sequence shown here is derived from an EMBL/GenBank/DDBJ whole genome shotgun (WGS) entry which is preliminary data.</text>
</comment>
<dbReference type="AlphaFoldDB" id="A0A7W7M743"/>
<reference evidence="7 8" key="1">
    <citation type="submission" date="2020-08" db="EMBL/GenBank/DDBJ databases">
        <title>Sequencing the genomes of 1000 actinobacteria strains.</title>
        <authorList>
            <person name="Klenk H.-P."/>
        </authorList>
    </citation>
    <scope>NUCLEOTIDE SEQUENCE [LARGE SCALE GENOMIC DNA]</scope>
    <source>
        <strain evidence="7 8">DSM 45809</strain>
    </source>
</reference>
<evidence type="ECO:0000256" key="4">
    <source>
        <dbReference type="ARBA" id="ARBA00023136"/>
    </source>
</evidence>
<gene>
    <name evidence="7" type="ORF">BJY16_002918</name>
</gene>
<name>A0A7W7M743_9ACTN</name>
<comment type="subcellular location">
    <subcellularLocation>
        <location evidence="1">Membrane</location>
        <topology evidence="1">Multi-pass membrane protein</topology>
    </subcellularLocation>
</comment>
<protein>
    <submittedName>
        <fullName evidence="7">Putative Tic20 family protein</fullName>
    </submittedName>
</protein>
<evidence type="ECO:0000256" key="2">
    <source>
        <dbReference type="ARBA" id="ARBA00022692"/>
    </source>
</evidence>
<evidence type="ECO:0000256" key="5">
    <source>
        <dbReference type="SAM" id="MobiDB-lite"/>
    </source>
</evidence>
<feature type="compositionally biased region" description="Pro residues" evidence="5">
    <location>
        <begin position="1"/>
        <end position="10"/>
    </location>
</feature>
<keyword evidence="4 6" id="KW-0472">Membrane</keyword>
<keyword evidence="3 6" id="KW-1133">Transmembrane helix</keyword>
<accession>A0A7W7M743</accession>
<feature type="transmembrane region" description="Helical" evidence="6">
    <location>
        <begin position="124"/>
        <end position="143"/>
    </location>
</feature>
<evidence type="ECO:0000313" key="8">
    <source>
        <dbReference type="Proteomes" id="UP000546162"/>
    </source>
</evidence>
<dbReference type="EMBL" id="JACHNB010000001">
    <property type="protein sequence ID" value="MBB4739459.1"/>
    <property type="molecule type" value="Genomic_DNA"/>
</dbReference>
<feature type="compositionally biased region" description="Pro residues" evidence="5">
    <location>
        <begin position="20"/>
        <end position="36"/>
    </location>
</feature>
<dbReference type="InterPro" id="IPR019109">
    <property type="entry name" value="MamF_MmsF"/>
</dbReference>
<keyword evidence="2 6" id="KW-0812">Transmembrane</keyword>